<dbReference type="PhylomeDB" id="K4D3N9"/>
<evidence type="ECO:0000259" key="2">
    <source>
        <dbReference type="Pfam" id="PF21904"/>
    </source>
</evidence>
<feature type="signal peptide" evidence="1">
    <location>
        <begin position="1"/>
        <end position="22"/>
    </location>
</feature>
<dbReference type="Proteomes" id="UP000004994">
    <property type="component" value="Chromosome 10"/>
</dbReference>
<dbReference type="InterPro" id="IPR054103">
    <property type="entry name" value="CAND6-7_N"/>
</dbReference>
<evidence type="ECO:0000256" key="1">
    <source>
        <dbReference type="SAM" id="SignalP"/>
    </source>
</evidence>
<reference evidence="3" key="2">
    <citation type="submission" date="2015-06" db="UniProtKB">
        <authorList>
            <consortium name="EnsemblPlants"/>
        </authorList>
    </citation>
    <scope>IDENTIFICATION</scope>
    <source>
        <strain evidence="3">cv. Heinz 1706</strain>
    </source>
</reference>
<dbReference type="HOGENOM" id="CLU_2431206_0_0_1"/>
<protein>
    <recommendedName>
        <fullName evidence="2">CAND6/7 N-terminal domain-containing protein</fullName>
    </recommendedName>
</protein>
<keyword evidence="1" id="KW-0732">Signal</keyword>
<dbReference type="OMA" id="AFQIHQF"/>
<evidence type="ECO:0000313" key="4">
    <source>
        <dbReference type="Proteomes" id="UP000004994"/>
    </source>
</evidence>
<feature type="domain" description="CAND6/7 N-terminal" evidence="2">
    <location>
        <begin position="25"/>
        <end position="81"/>
    </location>
</feature>
<dbReference type="PaxDb" id="4081-Solyc10g084530.1.1"/>
<sequence length="91" mass="10121">MTKLPLPFLLLLLLCLVSFTTGEIKKLKISSDPRAMILFERFGFTHTGQAAISVSSVSVISTLATPDPSRLGFFLLSEEAFQIHQFVVYFP</sequence>
<dbReference type="Pfam" id="PF21904">
    <property type="entry name" value="CAND6-7_N"/>
    <property type="match status" value="1"/>
</dbReference>
<feature type="chain" id="PRO_5003874581" description="CAND6/7 N-terminal domain-containing protein" evidence="1">
    <location>
        <begin position="23"/>
        <end position="91"/>
    </location>
</feature>
<evidence type="ECO:0000313" key="3">
    <source>
        <dbReference type="EnsemblPlants" id="Solyc10g084530.1.1"/>
    </source>
</evidence>
<dbReference type="EnsemblPlants" id="Solyc10g084530.1.1">
    <property type="protein sequence ID" value="Solyc10g084530.1.1"/>
    <property type="gene ID" value="Solyc10g084530.1"/>
</dbReference>
<dbReference type="eggNOG" id="KOG2569">
    <property type="taxonomic scope" value="Eukaryota"/>
</dbReference>
<dbReference type="STRING" id="4081.K4D3N9"/>
<dbReference type="AlphaFoldDB" id="K4D3N9"/>
<keyword evidence="4" id="KW-1185">Reference proteome</keyword>
<accession>K4D3N9</accession>
<organism evidence="3">
    <name type="scientific">Solanum lycopersicum</name>
    <name type="common">Tomato</name>
    <name type="synonym">Lycopersicon esculentum</name>
    <dbReference type="NCBI Taxonomy" id="4081"/>
    <lineage>
        <taxon>Eukaryota</taxon>
        <taxon>Viridiplantae</taxon>
        <taxon>Streptophyta</taxon>
        <taxon>Embryophyta</taxon>
        <taxon>Tracheophyta</taxon>
        <taxon>Spermatophyta</taxon>
        <taxon>Magnoliopsida</taxon>
        <taxon>eudicotyledons</taxon>
        <taxon>Gunneridae</taxon>
        <taxon>Pentapetalae</taxon>
        <taxon>asterids</taxon>
        <taxon>lamiids</taxon>
        <taxon>Solanales</taxon>
        <taxon>Solanaceae</taxon>
        <taxon>Solanoideae</taxon>
        <taxon>Solaneae</taxon>
        <taxon>Solanum</taxon>
        <taxon>Solanum subgen. Lycopersicon</taxon>
    </lineage>
</organism>
<dbReference type="Gramene" id="Solyc10g084530.1.1">
    <property type="protein sequence ID" value="Solyc10g084530.1.1"/>
    <property type="gene ID" value="Solyc10g084530.1"/>
</dbReference>
<dbReference type="InParanoid" id="K4D3N9"/>
<reference evidence="3" key="1">
    <citation type="journal article" date="2012" name="Nature">
        <title>The tomato genome sequence provides insights into fleshy fruit evolution.</title>
        <authorList>
            <consortium name="Tomato Genome Consortium"/>
        </authorList>
    </citation>
    <scope>NUCLEOTIDE SEQUENCE [LARGE SCALE GENOMIC DNA]</scope>
    <source>
        <strain evidence="3">cv. Heinz 1706</strain>
    </source>
</reference>
<proteinExistence type="predicted"/>
<name>K4D3N9_SOLLC</name>